<dbReference type="Proteomes" id="UP000253729">
    <property type="component" value="Unassembled WGS sequence"/>
</dbReference>
<keyword evidence="3" id="KW-1185">Reference proteome</keyword>
<feature type="region of interest" description="Disordered" evidence="1">
    <location>
        <begin position="1"/>
        <end position="23"/>
    </location>
</feature>
<dbReference type="AlphaFoldDB" id="A0A3F3Q2F8"/>
<sequence length="53" mass="5581">MGETRPNGEPPIAGPFHQSQKGDCTVSVEHQNGPIELKCVLLVSRPGNAALEA</sequence>
<organism evidence="2 3">
    <name type="scientific">Aspergillus welwitschiae</name>
    <dbReference type="NCBI Taxonomy" id="1341132"/>
    <lineage>
        <taxon>Eukaryota</taxon>
        <taxon>Fungi</taxon>
        <taxon>Dikarya</taxon>
        <taxon>Ascomycota</taxon>
        <taxon>Pezizomycotina</taxon>
        <taxon>Eurotiomycetes</taxon>
        <taxon>Eurotiomycetidae</taxon>
        <taxon>Eurotiales</taxon>
        <taxon>Aspergillaceae</taxon>
        <taxon>Aspergillus</taxon>
        <taxon>Aspergillus subgen. Circumdati</taxon>
    </lineage>
</organism>
<protein>
    <submittedName>
        <fullName evidence="2">Uncharacterized protein</fullName>
    </submittedName>
</protein>
<proteinExistence type="predicted"/>
<gene>
    <name evidence="2" type="ORF">BDQ94DRAFT_144023</name>
</gene>
<evidence type="ECO:0000256" key="1">
    <source>
        <dbReference type="SAM" id="MobiDB-lite"/>
    </source>
</evidence>
<evidence type="ECO:0000313" key="3">
    <source>
        <dbReference type="Proteomes" id="UP000253729"/>
    </source>
</evidence>
<accession>A0A3F3Q2F8</accession>
<reference evidence="2 3" key="1">
    <citation type="submission" date="2018-07" db="EMBL/GenBank/DDBJ databases">
        <title>The genomes of Aspergillus section Nigri reveals drivers in fungal speciation.</title>
        <authorList>
            <consortium name="DOE Joint Genome Institute"/>
            <person name="Vesth T.C."/>
            <person name="Nybo J."/>
            <person name="Theobald S."/>
            <person name="Brandl J."/>
            <person name="Frisvad J.C."/>
            <person name="Nielsen K.F."/>
            <person name="Lyhne E.K."/>
            <person name="Kogle M.E."/>
            <person name="Kuo A."/>
            <person name="Riley R."/>
            <person name="Clum A."/>
            <person name="Nolan M."/>
            <person name="Lipzen A."/>
            <person name="Salamov A."/>
            <person name="Henrissat B."/>
            <person name="Wiebenga A."/>
            <person name="De vries R.P."/>
            <person name="Grigoriev I.V."/>
            <person name="Mortensen U.H."/>
            <person name="Andersen M.R."/>
            <person name="Baker S.E."/>
        </authorList>
    </citation>
    <scope>NUCLEOTIDE SEQUENCE [LARGE SCALE GENOMIC DNA]</scope>
    <source>
        <strain evidence="2 3">CBS 139.54b</strain>
    </source>
</reference>
<dbReference type="GeneID" id="38134729"/>
<name>A0A3F3Q2F8_9EURO</name>
<dbReference type="EMBL" id="KZ852047">
    <property type="protein sequence ID" value="RDH33368.1"/>
    <property type="molecule type" value="Genomic_DNA"/>
</dbReference>
<dbReference type="RefSeq" id="XP_026626390.1">
    <property type="nucleotide sequence ID" value="XM_026766373.1"/>
</dbReference>
<evidence type="ECO:0000313" key="2">
    <source>
        <dbReference type="EMBL" id="RDH33368.1"/>
    </source>
</evidence>